<gene>
    <name evidence="1" type="ORF">GCM10011501_34610</name>
</gene>
<dbReference type="InterPro" id="IPR027417">
    <property type="entry name" value="P-loop_NTPase"/>
</dbReference>
<reference evidence="2" key="1">
    <citation type="journal article" date="2019" name="Int. J. Syst. Evol. Microbiol.">
        <title>The Global Catalogue of Microorganisms (GCM) 10K type strain sequencing project: providing services to taxonomists for standard genome sequencing and annotation.</title>
        <authorList>
            <consortium name="The Broad Institute Genomics Platform"/>
            <consortium name="The Broad Institute Genome Sequencing Center for Infectious Disease"/>
            <person name="Wu L."/>
            <person name="Ma J."/>
        </authorList>
    </citation>
    <scope>NUCLEOTIDE SEQUENCE [LARGE SCALE GENOMIC DNA]</scope>
    <source>
        <strain evidence="2">CGMCC 1.15922</strain>
    </source>
</reference>
<evidence type="ECO:0000313" key="1">
    <source>
        <dbReference type="EMBL" id="GHF02300.1"/>
    </source>
</evidence>
<protein>
    <recommendedName>
        <fullName evidence="3">Shikimate kinase</fullName>
    </recommendedName>
</protein>
<name>A0ABQ3J6U2_9GAMM</name>
<sequence length="171" mass="19325">MVVLSTILIFGNSGSGKSTLAKQLCEAKSLAHLDLDTLAWQKTSPPTRMSIAESAALIEQFTKLNTEWVIEGCYSDLLALVKGKSSEIIFLNLPIDMCISNARKRPWEPHKYPSKAAQDDNLDMLVEWIAQYEVRSDTFSKTAHQSFYDEYEGIKTMYCDNSRCNKKDDIC</sequence>
<keyword evidence="2" id="KW-1185">Reference proteome</keyword>
<comment type="caution">
    <text evidence="1">The sequence shown here is derived from an EMBL/GenBank/DDBJ whole genome shotgun (WGS) entry which is preliminary data.</text>
</comment>
<accession>A0ABQ3J6U2</accession>
<proteinExistence type="predicted"/>
<dbReference type="Gene3D" id="3.40.50.300">
    <property type="entry name" value="P-loop containing nucleotide triphosphate hydrolases"/>
    <property type="match status" value="1"/>
</dbReference>
<evidence type="ECO:0008006" key="3">
    <source>
        <dbReference type="Google" id="ProtNLM"/>
    </source>
</evidence>
<organism evidence="1 2">
    <name type="scientific">Thalassotalea profundi</name>
    <dbReference type="NCBI Taxonomy" id="2036687"/>
    <lineage>
        <taxon>Bacteria</taxon>
        <taxon>Pseudomonadati</taxon>
        <taxon>Pseudomonadota</taxon>
        <taxon>Gammaproteobacteria</taxon>
        <taxon>Alteromonadales</taxon>
        <taxon>Colwelliaceae</taxon>
        <taxon>Thalassotalea</taxon>
    </lineage>
</organism>
<dbReference type="InterPro" id="IPR052922">
    <property type="entry name" value="Cytidylate_Kinase-2"/>
</dbReference>
<dbReference type="PANTHER" id="PTHR37816:SF2">
    <property type="entry name" value="DNA TOPOLOGY MODULATION PROTEIN FLAR-RELATED PROTEIN"/>
    <property type="match status" value="1"/>
</dbReference>
<dbReference type="SUPFAM" id="SSF52540">
    <property type="entry name" value="P-loop containing nucleoside triphosphate hydrolases"/>
    <property type="match status" value="1"/>
</dbReference>
<evidence type="ECO:0000313" key="2">
    <source>
        <dbReference type="Proteomes" id="UP000626370"/>
    </source>
</evidence>
<dbReference type="PANTHER" id="PTHR37816">
    <property type="entry name" value="YALI0E33011P"/>
    <property type="match status" value="1"/>
</dbReference>
<dbReference type="Proteomes" id="UP000626370">
    <property type="component" value="Unassembled WGS sequence"/>
</dbReference>
<dbReference type="EMBL" id="BNAH01000019">
    <property type="protein sequence ID" value="GHF02300.1"/>
    <property type="molecule type" value="Genomic_DNA"/>
</dbReference>